<dbReference type="OrthoDB" id="6218032at2759"/>
<accession>A0A8B8DVP6</accession>
<dbReference type="AlphaFoldDB" id="A0A8B8DVP6"/>
<dbReference type="Proteomes" id="UP000694844">
    <property type="component" value="Chromosome 4"/>
</dbReference>
<feature type="compositionally biased region" description="Basic and acidic residues" evidence="1">
    <location>
        <begin position="313"/>
        <end position="334"/>
    </location>
</feature>
<proteinExistence type="predicted"/>
<protein>
    <submittedName>
        <fullName evidence="3">Uncharacterized protein LOC111129555</fullName>
    </submittedName>
</protein>
<evidence type="ECO:0000313" key="2">
    <source>
        <dbReference type="Proteomes" id="UP000694844"/>
    </source>
</evidence>
<organism evidence="2 3">
    <name type="scientific">Crassostrea virginica</name>
    <name type="common">Eastern oyster</name>
    <dbReference type="NCBI Taxonomy" id="6565"/>
    <lineage>
        <taxon>Eukaryota</taxon>
        <taxon>Metazoa</taxon>
        <taxon>Spiralia</taxon>
        <taxon>Lophotrochozoa</taxon>
        <taxon>Mollusca</taxon>
        <taxon>Bivalvia</taxon>
        <taxon>Autobranchia</taxon>
        <taxon>Pteriomorphia</taxon>
        <taxon>Ostreida</taxon>
        <taxon>Ostreoidea</taxon>
        <taxon>Ostreidae</taxon>
        <taxon>Crassostrea</taxon>
    </lineage>
</organism>
<sequence>MALFLDTQTKGVSIAKTMAEEGYFNQEYYSRENDAPKTPGQEFLEEIENRLRYQLRFSSSRGDDLRAPFRVTPVMGKINENKIWHLSEDDRRYGIFPIYEDRRTRKTVFGTIRLFFRNHLCFWVIPNRVSCWREAIVACQEEVSKQINEDALKQESENDKVKPCNGKSAEEIAKDDALDVDSFDEASGWRAVWIFVKDLCCICCTPSSCCVNRVAHSPEYISSIDLPPSCNTPSTSGRATLKVMESFLEEEREDVDDDDDEEKKKTVWQDSLAAVEEMHNMYNGKLTEQNVDDIGFRNGRISEEGMEEIDLHGGKLSESATEDKMEETEREKGKGKPKKAGRIKRIRQFFKRLCCCCCGSKED</sequence>
<dbReference type="RefSeq" id="XP_022331718.1">
    <property type="nucleotide sequence ID" value="XM_022476010.1"/>
</dbReference>
<dbReference type="GeneID" id="111129555"/>
<name>A0A8B8DVP6_CRAVI</name>
<feature type="region of interest" description="Disordered" evidence="1">
    <location>
        <begin position="313"/>
        <end position="340"/>
    </location>
</feature>
<evidence type="ECO:0000256" key="1">
    <source>
        <dbReference type="SAM" id="MobiDB-lite"/>
    </source>
</evidence>
<dbReference type="KEGG" id="cvn:111129555"/>
<gene>
    <name evidence="3" type="primary">LOC111129555</name>
</gene>
<reference evidence="3" key="1">
    <citation type="submission" date="2025-08" db="UniProtKB">
        <authorList>
            <consortium name="RefSeq"/>
        </authorList>
    </citation>
    <scope>IDENTIFICATION</scope>
    <source>
        <tissue evidence="3">Whole sample</tissue>
    </source>
</reference>
<keyword evidence="2" id="KW-1185">Reference proteome</keyword>
<evidence type="ECO:0000313" key="3">
    <source>
        <dbReference type="RefSeq" id="XP_022331718.1"/>
    </source>
</evidence>